<protein>
    <submittedName>
        <fullName evidence="2">Uncharacterized protein</fullName>
    </submittedName>
</protein>
<reference evidence="2 3" key="1">
    <citation type="submission" date="2022-12" db="EMBL/GenBank/DDBJ databases">
        <title>Chromosome-level genome assembly of true bugs.</title>
        <authorList>
            <person name="Ma L."/>
            <person name="Li H."/>
        </authorList>
    </citation>
    <scope>NUCLEOTIDE SEQUENCE [LARGE SCALE GENOMIC DNA]</scope>
    <source>
        <strain evidence="2">Lab_2022b</strain>
    </source>
</reference>
<dbReference type="AlphaFoldDB" id="A0AAW1DF56"/>
<evidence type="ECO:0000313" key="2">
    <source>
        <dbReference type="EMBL" id="KAK9509629.1"/>
    </source>
</evidence>
<dbReference type="Proteomes" id="UP001461498">
    <property type="component" value="Unassembled WGS sequence"/>
</dbReference>
<name>A0AAW1DF56_9HEMI</name>
<comment type="caution">
    <text evidence="2">The sequence shown here is derived from an EMBL/GenBank/DDBJ whole genome shotgun (WGS) entry which is preliminary data.</text>
</comment>
<proteinExistence type="predicted"/>
<evidence type="ECO:0000313" key="3">
    <source>
        <dbReference type="Proteomes" id="UP001461498"/>
    </source>
</evidence>
<accession>A0AAW1DF56</accession>
<feature type="transmembrane region" description="Helical" evidence="1">
    <location>
        <begin position="656"/>
        <end position="674"/>
    </location>
</feature>
<evidence type="ECO:0000256" key="1">
    <source>
        <dbReference type="SAM" id="Phobius"/>
    </source>
</evidence>
<dbReference type="InterPro" id="IPR005312">
    <property type="entry name" value="DUF1759"/>
</dbReference>
<organism evidence="2 3">
    <name type="scientific">Rhynocoris fuscipes</name>
    <dbReference type="NCBI Taxonomy" id="488301"/>
    <lineage>
        <taxon>Eukaryota</taxon>
        <taxon>Metazoa</taxon>
        <taxon>Ecdysozoa</taxon>
        <taxon>Arthropoda</taxon>
        <taxon>Hexapoda</taxon>
        <taxon>Insecta</taxon>
        <taxon>Pterygota</taxon>
        <taxon>Neoptera</taxon>
        <taxon>Paraneoptera</taxon>
        <taxon>Hemiptera</taxon>
        <taxon>Heteroptera</taxon>
        <taxon>Panheteroptera</taxon>
        <taxon>Cimicomorpha</taxon>
        <taxon>Reduviidae</taxon>
        <taxon>Harpactorinae</taxon>
        <taxon>Harpactorini</taxon>
        <taxon>Rhynocoris</taxon>
    </lineage>
</organism>
<sequence>MAFSKLNQIQTLDNELNDINASILSLRIFIIRLIETIEKSNDMKDFIKFYGITEKTLADFYSVHNGNISELNLQEKFCYKINFQKIETLYLNVIYIFDKYLTTRQNKNLNKIALKLLPNVADFKAFAIYYKLFEIVIHLNFSIKDNDKLFFLKTSLVGSAVEMINYPNISYNAAWDIITKNYNEYCIEEYKNYAKLITDISLINNSLENLRKLWKRVQIYIKLLENLNHTSFKCYTLFTLFIVSKFDDITKNNWKFYINNRQSTLEEIEKFLSLHFICKQNESMLADYEIDKLSEINDQQNSNSADENPMNVENNSKSLLNEYLLNISVSFFEICTTLVAMKEDRLFKNHAAQMKNYELQDENYEFQQKFHNNSTSSSIYYECFQANDKISERNITENVHELGLTSDFTHSDRKNYENQHVLNETFQRNTETMKTDFNFPTEFEANNEDTNKEKFNFNKTLHSDVELKNAFMRFASGANEEDNANQSGINIVMQTDATNMNSNFGNSSSFLINNENPTANQILLNVSIHPSTDEIHPSTDEQILNARFPSHFPTKQTDTNANQFSIHDRQQNFTSYELNPLQRYSLKDDNVEFQSTVTKSSTAENAPAAPNLRYTTLNECRNAGLSTISVQEENGCSYSQNEANTERNLTSFWFQFMYYTLALAMVNGIIFWQWNTINLSESD</sequence>
<dbReference type="Pfam" id="PF03564">
    <property type="entry name" value="DUF1759"/>
    <property type="match status" value="1"/>
</dbReference>
<keyword evidence="3" id="KW-1185">Reference proteome</keyword>
<dbReference type="EMBL" id="JAPXFL010000003">
    <property type="protein sequence ID" value="KAK9509629.1"/>
    <property type="molecule type" value="Genomic_DNA"/>
</dbReference>
<keyword evidence="1" id="KW-1133">Transmembrane helix</keyword>
<keyword evidence="1" id="KW-0472">Membrane</keyword>
<gene>
    <name evidence="2" type="ORF">O3M35_006897</name>
</gene>
<keyword evidence="1" id="KW-0812">Transmembrane</keyword>